<name>A0A6J4M2T8_9ACTN</name>
<reference evidence="2" key="1">
    <citation type="submission" date="2020-02" db="EMBL/GenBank/DDBJ databases">
        <authorList>
            <person name="Meier V. D."/>
        </authorList>
    </citation>
    <scope>NUCLEOTIDE SEQUENCE</scope>
    <source>
        <strain evidence="2">AVDCRST_MAG72</strain>
    </source>
</reference>
<feature type="transmembrane region" description="Helical" evidence="1">
    <location>
        <begin position="210"/>
        <end position="231"/>
    </location>
</feature>
<gene>
    <name evidence="2" type="ORF">AVDCRST_MAG72-1218</name>
</gene>
<accession>A0A6J4M2T8</accession>
<keyword evidence="1" id="KW-0812">Transmembrane</keyword>
<feature type="transmembrane region" description="Helical" evidence="1">
    <location>
        <begin position="62"/>
        <end position="81"/>
    </location>
</feature>
<dbReference type="EMBL" id="CADCUJ010000052">
    <property type="protein sequence ID" value="CAA9347583.1"/>
    <property type="molecule type" value="Genomic_DNA"/>
</dbReference>
<feature type="transmembrane region" description="Helical" evidence="1">
    <location>
        <begin position="180"/>
        <end position="198"/>
    </location>
</feature>
<sequence>MRLRRLAWGSWAVFVAFSLGTVAVIVAGQADVGKAFTVLALGFATVGALVSSRVPENPVGWLLLAIAVSFAVQGFADAYVAEPGKPAAVAVAWVATWAWYLWLYGAAMFLPLLFPAGRLLSRRWRLAVWVASAALAASILSAAFGSDALDVESPAMISNPVAVGGALGEVVDILGTVSDYLAVLGFVLAVVSVVLRLRRSSGVQRQQVKWFAYVGGLAVVALLLAMVEVIAQELGVAGSWVTVVGAVGWLSALFLIMIGLPIAVGLAILRHGLYDIDVVIKRTLVYGALTATLVTAYLGSVLLLRVALTPVAGKSELAVAGSTLAVAALFRPARARIQSVVDRRFYRSRYDATQTVQSFAGRLRHEVELDAVTYDLRTVVASTMQPVHVSLWLRGGGA</sequence>
<dbReference type="AlphaFoldDB" id="A0A6J4M2T8"/>
<feature type="transmembrane region" description="Helical" evidence="1">
    <location>
        <begin position="87"/>
        <end position="114"/>
    </location>
</feature>
<feature type="transmembrane region" description="Helical" evidence="1">
    <location>
        <begin position="284"/>
        <end position="305"/>
    </location>
</feature>
<proteinExistence type="predicted"/>
<keyword evidence="1" id="KW-0472">Membrane</keyword>
<organism evidence="2">
    <name type="scientific">uncultured Nocardioidaceae bacterium</name>
    <dbReference type="NCBI Taxonomy" id="253824"/>
    <lineage>
        <taxon>Bacteria</taxon>
        <taxon>Bacillati</taxon>
        <taxon>Actinomycetota</taxon>
        <taxon>Actinomycetes</taxon>
        <taxon>Propionibacteriales</taxon>
        <taxon>Nocardioidaceae</taxon>
        <taxon>environmental samples</taxon>
    </lineage>
</organism>
<feature type="transmembrane region" description="Helical" evidence="1">
    <location>
        <begin position="126"/>
        <end position="144"/>
    </location>
</feature>
<feature type="transmembrane region" description="Helical" evidence="1">
    <location>
        <begin position="237"/>
        <end position="263"/>
    </location>
</feature>
<feature type="transmembrane region" description="Helical" evidence="1">
    <location>
        <begin position="7"/>
        <end position="26"/>
    </location>
</feature>
<evidence type="ECO:0000256" key="1">
    <source>
        <dbReference type="SAM" id="Phobius"/>
    </source>
</evidence>
<feature type="transmembrane region" description="Helical" evidence="1">
    <location>
        <begin position="32"/>
        <end position="50"/>
    </location>
</feature>
<protein>
    <submittedName>
        <fullName evidence="2">Uncharacterized protein</fullName>
    </submittedName>
</protein>
<keyword evidence="1" id="KW-1133">Transmembrane helix</keyword>
<evidence type="ECO:0000313" key="2">
    <source>
        <dbReference type="EMBL" id="CAA9347583.1"/>
    </source>
</evidence>